<dbReference type="GO" id="GO:0000976">
    <property type="term" value="F:transcription cis-regulatory region binding"/>
    <property type="evidence" value="ECO:0007669"/>
    <property type="project" value="TreeGrafter"/>
</dbReference>
<sequence length="108" mass="11904">MAQLNAMTLTELKSLEKKVVKAIAKFEEREKKKALSTLKAKAREMGFSLDELTAAQPKAPAAKKPAKKVPPKYANPDDPTQTWTGRGRRPVWVTQALEAGKSIDDLSI</sequence>
<gene>
    <name evidence="7" type="ORF">NO357_07915</name>
</gene>
<dbReference type="GO" id="GO:0003681">
    <property type="term" value="F:bent DNA binding"/>
    <property type="evidence" value="ECO:0007669"/>
    <property type="project" value="TreeGrafter"/>
</dbReference>
<dbReference type="Pfam" id="PF00816">
    <property type="entry name" value="Histone_HNS"/>
    <property type="match status" value="1"/>
</dbReference>
<comment type="subcellular location">
    <subcellularLocation>
        <location evidence="1">Cytoplasm</location>
        <location evidence="1">Nucleoid</location>
    </subcellularLocation>
</comment>
<comment type="similarity">
    <text evidence="2">Belongs to the histone-like protein H-NS family.</text>
</comment>
<dbReference type="PANTHER" id="PTHR38097:SF2">
    <property type="entry name" value="DNA-BINDING PROTEIN STPA"/>
    <property type="match status" value="1"/>
</dbReference>
<organism evidence="7 8">
    <name type="scientific">Marimonas arenosa</name>
    <dbReference type="NCBI Taxonomy" id="1795305"/>
    <lineage>
        <taxon>Bacteria</taxon>
        <taxon>Pseudomonadati</taxon>
        <taxon>Pseudomonadota</taxon>
        <taxon>Alphaproteobacteria</taxon>
        <taxon>Rhodobacterales</taxon>
        <taxon>Paracoccaceae</taxon>
        <taxon>Marimonas</taxon>
    </lineage>
</organism>
<accession>A0AAE3WCB5</accession>
<dbReference type="InterPro" id="IPR037150">
    <property type="entry name" value="H-NS_C_dom_sf"/>
</dbReference>
<dbReference type="SUPFAM" id="SSF81273">
    <property type="entry name" value="H-NS histone-like proteins"/>
    <property type="match status" value="1"/>
</dbReference>
<dbReference type="SMART" id="SM00528">
    <property type="entry name" value="HNS"/>
    <property type="match status" value="1"/>
</dbReference>
<evidence type="ECO:0000256" key="1">
    <source>
        <dbReference type="ARBA" id="ARBA00004453"/>
    </source>
</evidence>
<dbReference type="GO" id="GO:0001217">
    <property type="term" value="F:DNA-binding transcription repressor activity"/>
    <property type="evidence" value="ECO:0007669"/>
    <property type="project" value="TreeGrafter"/>
</dbReference>
<feature type="compositionally biased region" description="Low complexity" evidence="5">
    <location>
        <begin position="54"/>
        <end position="63"/>
    </location>
</feature>
<evidence type="ECO:0000256" key="3">
    <source>
        <dbReference type="ARBA" id="ARBA00022490"/>
    </source>
</evidence>
<dbReference type="Gene3D" id="4.10.430.10">
    <property type="entry name" value="Histone-like protein H-NS, C-terminal domain"/>
    <property type="match status" value="1"/>
</dbReference>
<evidence type="ECO:0000313" key="8">
    <source>
        <dbReference type="Proteomes" id="UP001226762"/>
    </source>
</evidence>
<evidence type="ECO:0000259" key="6">
    <source>
        <dbReference type="SMART" id="SM00528"/>
    </source>
</evidence>
<dbReference type="Proteomes" id="UP001226762">
    <property type="component" value="Unassembled WGS sequence"/>
</dbReference>
<evidence type="ECO:0000313" key="7">
    <source>
        <dbReference type="EMBL" id="MDQ2089820.1"/>
    </source>
</evidence>
<dbReference type="GO" id="GO:0009295">
    <property type="term" value="C:nucleoid"/>
    <property type="evidence" value="ECO:0007669"/>
    <property type="project" value="UniProtKB-SubCell"/>
</dbReference>
<dbReference type="PANTHER" id="PTHR38097">
    <property type="match status" value="1"/>
</dbReference>
<reference evidence="7" key="1">
    <citation type="submission" date="2022-07" db="EMBL/GenBank/DDBJ databases">
        <authorList>
            <person name="Otstavnykh N."/>
            <person name="Isaeva M."/>
            <person name="Bystritskaya E."/>
        </authorList>
    </citation>
    <scope>NUCLEOTIDE SEQUENCE</scope>
    <source>
        <strain evidence="7">KCTC 52189</strain>
    </source>
</reference>
<dbReference type="AlphaFoldDB" id="A0AAE3WCB5"/>
<dbReference type="GO" id="GO:0003680">
    <property type="term" value="F:minor groove of adenine-thymine-rich DNA binding"/>
    <property type="evidence" value="ECO:0007669"/>
    <property type="project" value="TreeGrafter"/>
</dbReference>
<name>A0AAE3WCB5_9RHOB</name>
<evidence type="ECO:0000256" key="2">
    <source>
        <dbReference type="ARBA" id="ARBA00010610"/>
    </source>
</evidence>
<protein>
    <submittedName>
        <fullName evidence="7">H-NS histone family protein</fullName>
    </submittedName>
</protein>
<dbReference type="GO" id="GO:0032993">
    <property type="term" value="C:protein-DNA complex"/>
    <property type="evidence" value="ECO:0007669"/>
    <property type="project" value="TreeGrafter"/>
</dbReference>
<reference evidence="7" key="2">
    <citation type="submission" date="2023-02" db="EMBL/GenBank/DDBJ databases">
        <title>'Rhodoalgimonas zhirmunskyi' gen. nov., isolated from a red alga.</title>
        <authorList>
            <person name="Nedashkovskaya O.I."/>
            <person name="Otstavnykh N.Y."/>
            <person name="Bystritskaya E.P."/>
            <person name="Balabanova L.A."/>
            <person name="Isaeva M.P."/>
        </authorList>
    </citation>
    <scope>NUCLEOTIDE SEQUENCE</scope>
    <source>
        <strain evidence="7">KCTC 52189</strain>
    </source>
</reference>
<evidence type="ECO:0000256" key="4">
    <source>
        <dbReference type="ARBA" id="ARBA00023125"/>
    </source>
</evidence>
<feature type="region of interest" description="Disordered" evidence="5">
    <location>
        <begin position="54"/>
        <end position="89"/>
    </location>
</feature>
<dbReference type="EMBL" id="JANHAX010000002">
    <property type="protein sequence ID" value="MDQ2089820.1"/>
    <property type="molecule type" value="Genomic_DNA"/>
</dbReference>
<feature type="domain" description="DNA-binding protein H-NS-like C-terminal" evidence="6">
    <location>
        <begin position="63"/>
        <end position="108"/>
    </location>
</feature>
<comment type="caution">
    <text evidence="7">The sequence shown here is derived from an EMBL/GenBank/DDBJ whole genome shotgun (WGS) entry which is preliminary data.</text>
</comment>
<keyword evidence="8" id="KW-1185">Reference proteome</keyword>
<keyword evidence="3" id="KW-0963">Cytoplasm</keyword>
<keyword evidence="4" id="KW-0238">DNA-binding</keyword>
<proteinExistence type="inferred from homology"/>
<dbReference type="InterPro" id="IPR027444">
    <property type="entry name" value="H-NS_C_dom"/>
</dbReference>
<evidence type="ECO:0000256" key="5">
    <source>
        <dbReference type="SAM" id="MobiDB-lite"/>
    </source>
</evidence>
<dbReference type="GO" id="GO:0005829">
    <property type="term" value="C:cytosol"/>
    <property type="evidence" value="ECO:0007669"/>
    <property type="project" value="TreeGrafter"/>
</dbReference>